<dbReference type="Pfam" id="PF07842">
    <property type="entry name" value="GCFC"/>
    <property type="match status" value="1"/>
</dbReference>
<dbReference type="PROSITE" id="PS50174">
    <property type="entry name" value="G_PATCH"/>
    <property type="match status" value="1"/>
</dbReference>
<dbReference type="SMART" id="SM00443">
    <property type="entry name" value="G_patch"/>
    <property type="match status" value="1"/>
</dbReference>
<keyword evidence="3 7" id="KW-0507">mRNA processing</keyword>
<keyword evidence="11" id="KW-1185">Reference proteome</keyword>
<keyword evidence="5 7" id="KW-0508">mRNA splicing</keyword>
<feature type="compositionally biased region" description="Acidic residues" evidence="8">
    <location>
        <begin position="1"/>
        <end position="18"/>
    </location>
</feature>
<keyword evidence="4 7" id="KW-0747">Spliceosome</keyword>
<dbReference type="InterPro" id="IPR000467">
    <property type="entry name" value="G_patch_dom"/>
</dbReference>
<reference evidence="10" key="1">
    <citation type="submission" date="2022-01" db="UniProtKB">
        <authorList>
            <consortium name="EnsemblMetazoa"/>
        </authorList>
    </citation>
    <scope>IDENTIFICATION</scope>
</reference>
<dbReference type="InterPro" id="IPR022783">
    <property type="entry name" value="GCFC_dom"/>
</dbReference>
<evidence type="ECO:0000256" key="7">
    <source>
        <dbReference type="PIRNR" id="PIRNR017706"/>
    </source>
</evidence>
<dbReference type="Proteomes" id="UP000494040">
    <property type="component" value="Unassembled WGS sequence"/>
</dbReference>
<dbReference type="InterPro" id="IPR045211">
    <property type="entry name" value="TFP11/STIP/Ntr1"/>
</dbReference>
<evidence type="ECO:0000256" key="8">
    <source>
        <dbReference type="SAM" id="MobiDB-lite"/>
    </source>
</evidence>
<dbReference type="GO" id="GO:0003676">
    <property type="term" value="F:nucleic acid binding"/>
    <property type="evidence" value="ECO:0007669"/>
    <property type="project" value="InterPro"/>
</dbReference>
<sequence>MSDQEYEPFEITDYDIENEFNPRRPQRNSKNQQIYGIWARDEDSDEDERPAFGKSGRRSKNFSAPIGFVAGGVQQAGKEEAKNESDEEENDENSHERQKHITLSDSSDEEPRASFGSKVLDPLAGINEEIAGLRKKSAFKPNPALAQRGVGTWEKHTKGIGAKLLLQMGFQPGKGLGKDLQGIQAPIEAQLRKGRGAIGAYGPEKGQKVAESSDGKAKGKEERISQWRKVEGSKNRKARYFYKSIEDVLDQSVQPQRKREFNELTKVKVIDMTGPEQRVLSGYHAISGNQKPADEWEVRKDKKFTNFQMPELQHNLNLLVDMCEQEIIVKDRQIRYNEDRIVGLESEMNGLNKVTENEAKTIASLEHVLNVLEDILSRSNNGTITLDELASTFKKLQQDYPAEFMMYDMAALAPSIIQPVMKSHLSNWNPLKDPTGPLKLMNEWKNCLIGAQTLVHTLSTTNVQEPFHRLLWDTWMHNIRIAANAWNVKEPDPMINLVNTWMPLLPNWIMENILHQLVMPRLQSTAEEWNPLTDTIPVHTWTHPWMPLLAPLLRVSIFPVIRQKLGFALVSWHPSDNSARLLLSPWTSVFTSSEMDTFLATHILPKLSQLLQEFIINPQQQSLEPWAWVMEWNELVPAPLMAKLLQKSFFPRWLQVLTLWLNVTPNYDQVTKWYSGWKSLIPDNVREQPSVKEHLRTALELMSRSVGGPPPPPPPPVISQQEPRFQGMVEAVRTGSQVIDGFKDLVQKKCEERGIIFHPLQNRYREGKQVFRCGVLQIYIDRNVIFCCDPATNNWVPISIQNLLDKSSGML</sequence>
<dbReference type="Pfam" id="PF01585">
    <property type="entry name" value="G-patch"/>
    <property type="match status" value="1"/>
</dbReference>
<feature type="domain" description="G-patch" evidence="9">
    <location>
        <begin position="157"/>
        <end position="203"/>
    </location>
</feature>
<organism evidence="10 11">
    <name type="scientific">Cimex lectularius</name>
    <name type="common">Bed bug</name>
    <name type="synonym">Acanthia lectularia</name>
    <dbReference type="NCBI Taxonomy" id="79782"/>
    <lineage>
        <taxon>Eukaryota</taxon>
        <taxon>Metazoa</taxon>
        <taxon>Ecdysozoa</taxon>
        <taxon>Arthropoda</taxon>
        <taxon>Hexapoda</taxon>
        <taxon>Insecta</taxon>
        <taxon>Pterygota</taxon>
        <taxon>Neoptera</taxon>
        <taxon>Paraneoptera</taxon>
        <taxon>Hemiptera</taxon>
        <taxon>Heteroptera</taxon>
        <taxon>Panheteroptera</taxon>
        <taxon>Cimicomorpha</taxon>
        <taxon>Cimicidae</taxon>
        <taxon>Cimex</taxon>
    </lineage>
</organism>
<accession>A0A8I6SP06</accession>
<comment type="similarity">
    <text evidence="2 7">Belongs to the TFP11/STIP family.</text>
</comment>
<feature type="region of interest" description="Disordered" evidence="8">
    <location>
        <begin position="1"/>
        <end position="119"/>
    </location>
</feature>
<dbReference type="KEGG" id="clec:106668843"/>
<evidence type="ECO:0000256" key="4">
    <source>
        <dbReference type="ARBA" id="ARBA00022728"/>
    </source>
</evidence>
<comment type="subcellular location">
    <subcellularLocation>
        <location evidence="1 7">Nucleus</location>
    </subcellularLocation>
</comment>
<dbReference type="PANTHER" id="PTHR23329">
    <property type="entry name" value="TUFTELIN-INTERACTING PROTEIN 11-RELATED"/>
    <property type="match status" value="1"/>
</dbReference>
<dbReference type="GeneID" id="106668843"/>
<protein>
    <recommendedName>
        <fullName evidence="9">G-patch domain-containing protein</fullName>
    </recommendedName>
</protein>
<dbReference type="Pfam" id="PF12457">
    <property type="entry name" value="TIP_N"/>
    <property type="match status" value="1"/>
</dbReference>
<dbReference type="OMA" id="CEQDIIQ"/>
<dbReference type="EnsemblMetazoa" id="XM_024229817.1">
    <property type="protein sequence ID" value="XP_024085585.1"/>
    <property type="gene ID" value="LOC106668843"/>
</dbReference>
<evidence type="ECO:0000313" key="10">
    <source>
        <dbReference type="EnsemblMetazoa" id="XP_024085585.1"/>
    </source>
</evidence>
<name>A0A8I6SP06_CIMLE</name>
<evidence type="ECO:0000259" key="9">
    <source>
        <dbReference type="PROSITE" id="PS50174"/>
    </source>
</evidence>
<dbReference type="InterPro" id="IPR024933">
    <property type="entry name" value="TFP11"/>
</dbReference>
<feature type="compositionally biased region" description="Basic and acidic residues" evidence="8">
    <location>
        <begin position="205"/>
        <end position="222"/>
    </location>
</feature>
<proteinExistence type="inferred from homology"/>
<evidence type="ECO:0000256" key="3">
    <source>
        <dbReference type="ARBA" id="ARBA00022664"/>
    </source>
</evidence>
<dbReference type="InterPro" id="IPR022159">
    <property type="entry name" value="STIP/TFIP11_N"/>
</dbReference>
<feature type="region of interest" description="Disordered" evidence="8">
    <location>
        <begin position="199"/>
        <end position="222"/>
    </location>
</feature>
<dbReference type="GO" id="GO:0071008">
    <property type="term" value="C:U2-type post-mRNA release spliceosomal complex"/>
    <property type="evidence" value="ECO:0007669"/>
    <property type="project" value="TreeGrafter"/>
</dbReference>
<dbReference type="PANTHER" id="PTHR23329:SF1">
    <property type="entry name" value="TUFTELIN-INTERACTING PROTEIN 11"/>
    <property type="match status" value="1"/>
</dbReference>
<dbReference type="CTD" id="44238"/>
<dbReference type="OrthoDB" id="4822at2759"/>
<evidence type="ECO:0000256" key="6">
    <source>
        <dbReference type="ARBA" id="ARBA00023242"/>
    </source>
</evidence>
<evidence type="ECO:0000256" key="5">
    <source>
        <dbReference type="ARBA" id="ARBA00023187"/>
    </source>
</evidence>
<evidence type="ECO:0000256" key="2">
    <source>
        <dbReference type="ARBA" id="ARBA00010900"/>
    </source>
</evidence>
<evidence type="ECO:0000313" key="11">
    <source>
        <dbReference type="Proteomes" id="UP000494040"/>
    </source>
</evidence>
<dbReference type="RefSeq" id="XP_024085585.1">
    <property type="nucleotide sequence ID" value="XM_024229817.1"/>
</dbReference>
<keyword evidence="6 7" id="KW-0539">Nucleus</keyword>
<dbReference type="PIRSF" id="PIRSF017706">
    <property type="entry name" value="TFIP11"/>
    <property type="match status" value="1"/>
</dbReference>
<evidence type="ECO:0000256" key="1">
    <source>
        <dbReference type="ARBA" id="ARBA00004123"/>
    </source>
</evidence>
<dbReference type="GO" id="GO:0000390">
    <property type="term" value="P:spliceosomal complex disassembly"/>
    <property type="evidence" value="ECO:0007669"/>
    <property type="project" value="InterPro"/>
</dbReference>
<dbReference type="AlphaFoldDB" id="A0A8I6SP06"/>